<evidence type="ECO:0000259" key="8">
    <source>
        <dbReference type="PROSITE" id="PS51007"/>
    </source>
</evidence>
<sequence>MKKLLLALSATSLIAFGSAANAAGDATAGQAAYSTCVGCHGAAGEGGVGPKLAGQPAADIVAKLHKYKAGEQVGPMTSMMAPMAAGLSDADIENIAAYVQTL</sequence>
<organism evidence="9 10">
    <name type="scientific">Hydrogenovibrio thermophilus</name>
    <dbReference type="NCBI Taxonomy" id="265883"/>
    <lineage>
        <taxon>Bacteria</taxon>
        <taxon>Pseudomonadati</taxon>
        <taxon>Pseudomonadota</taxon>
        <taxon>Gammaproteobacteria</taxon>
        <taxon>Thiotrichales</taxon>
        <taxon>Piscirickettsiaceae</taxon>
        <taxon>Hydrogenovibrio</taxon>
    </lineage>
</organism>
<evidence type="ECO:0000256" key="3">
    <source>
        <dbReference type="ARBA" id="ARBA00022723"/>
    </source>
</evidence>
<dbReference type="SUPFAM" id="SSF46626">
    <property type="entry name" value="Cytochrome c"/>
    <property type="match status" value="1"/>
</dbReference>
<keyword evidence="3 6" id="KW-0479">Metal-binding</keyword>
<evidence type="ECO:0000256" key="2">
    <source>
        <dbReference type="ARBA" id="ARBA00022617"/>
    </source>
</evidence>
<feature type="chain" id="PRO_5019011671" evidence="7">
    <location>
        <begin position="23"/>
        <end position="102"/>
    </location>
</feature>
<dbReference type="PROSITE" id="PS51007">
    <property type="entry name" value="CYTC"/>
    <property type="match status" value="1"/>
</dbReference>
<feature type="signal peptide" evidence="7">
    <location>
        <begin position="1"/>
        <end position="22"/>
    </location>
</feature>
<keyword evidence="10" id="KW-1185">Reference proteome</keyword>
<keyword evidence="4" id="KW-0249">Electron transport</keyword>
<dbReference type="GO" id="GO:0005506">
    <property type="term" value="F:iron ion binding"/>
    <property type="evidence" value="ECO:0007669"/>
    <property type="project" value="InterPro"/>
</dbReference>
<keyword evidence="5 6" id="KW-0408">Iron</keyword>
<dbReference type="KEGG" id="htr:EPV75_03795"/>
<evidence type="ECO:0000256" key="4">
    <source>
        <dbReference type="ARBA" id="ARBA00022982"/>
    </source>
</evidence>
<gene>
    <name evidence="9" type="ORF">EPV75_03795</name>
</gene>
<dbReference type="EMBL" id="CP035033">
    <property type="protein sequence ID" value="QAB14859.1"/>
    <property type="molecule type" value="Genomic_DNA"/>
</dbReference>
<evidence type="ECO:0000256" key="7">
    <source>
        <dbReference type="SAM" id="SignalP"/>
    </source>
</evidence>
<protein>
    <submittedName>
        <fullName evidence="9">C-type cytochrome</fullName>
    </submittedName>
</protein>
<evidence type="ECO:0000256" key="5">
    <source>
        <dbReference type="ARBA" id="ARBA00023004"/>
    </source>
</evidence>
<reference evidence="9 10" key="1">
    <citation type="journal article" date="2018" name="Environ. Microbiol.">
        <title>Genomes of ubiquitous marine and hypersaline Hydrogenovibrio, Thiomicrorhabdus and Thiomicrospira spp. encode a diversity of mechanisms to sustain chemolithoautotrophy in heterogeneous environments.</title>
        <authorList>
            <person name="Scott K.M."/>
            <person name="Williams J."/>
            <person name="Porter C.M.B."/>
            <person name="Russel S."/>
            <person name="Harmer T.L."/>
            <person name="Paul J.H."/>
            <person name="Antonen K.M."/>
            <person name="Bridges M.K."/>
            <person name="Camper G.J."/>
            <person name="Campla C.K."/>
            <person name="Casella L.G."/>
            <person name="Chase E."/>
            <person name="Conrad J.W."/>
            <person name="Cruz M.C."/>
            <person name="Dunlap D.S."/>
            <person name="Duran L."/>
            <person name="Fahsbender E.M."/>
            <person name="Goldsmith D.B."/>
            <person name="Keeley R.F."/>
            <person name="Kondoff M.R."/>
            <person name="Kussy B.I."/>
            <person name="Lane M.K."/>
            <person name="Lawler S."/>
            <person name="Leigh B.A."/>
            <person name="Lewis C."/>
            <person name="Lostal L.M."/>
            <person name="Marking D."/>
            <person name="Mancera P.A."/>
            <person name="McClenthan E.C."/>
            <person name="McIntyre E.A."/>
            <person name="Mine J.A."/>
            <person name="Modi S."/>
            <person name="Moore B.D."/>
            <person name="Morgan W.A."/>
            <person name="Nelson K.M."/>
            <person name="Nguyen K.N."/>
            <person name="Ogburn N."/>
            <person name="Parrino D.G."/>
            <person name="Pedapudi A.D."/>
            <person name="Pelham R.P."/>
            <person name="Preece A.M."/>
            <person name="Rampersad E.A."/>
            <person name="Richardson J.C."/>
            <person name="Rodgers C.M."/>
            <person name="Schaffer B.L."/>
            <person name="Sheridan N.E."/>
            <person name="Solone M.R."/>
            <person name="Staley Z.R."/>
            <person name="Tabuchi M."/>
            <person name="Waide R.J."/>
            <person name="Wanjugi P.W."/>
            <person name="Young S."/>
            <person name="Clum A."/>
            <person name="Daum C."/>
            <person name="Huntemann M."/>
            <person name="Ivanova N."/>
            <person name="Kyrpides N."/>
            <person name="Mikhailova N."/>
            <person name="Palaniappan K."/>
            <person name="Pillay M."/>
            <person name="Reddy T.B.K."/>
            <person name="Shapiro N."/>
            <person name="Stamatis D."/>
            <person name="Varghese N."/>
            <person name="Woyke T."/>
            <person name="Boden R."/>
            <person name="Freyermuth S.K."/>
            <person name="Kerfeld C.A."/>
        </authorList>
    </citation>
    <scope>NUCLEOTIDE SEQUENCE [LARGE SCALE GENOMIC DNA]</scope>
    <source>
        <strain evidence="9 10">JR-2</strain>
    </source>
</reference>
<keyword evidence="1" id="KW-0813">Transport</keyword>
<dbReference type="InterPro" id="IPR009056">
    <property type="entry name" value="Cyt_c-like_dom"/>
</dbReference>
<dbReference type="Gene3D" id="1.10.760.10">
    <property type="entry name" value="Cytochrome c-like domain"/>
    <property type="match status" value="1"/>
</dbReference>
<dbReference type="Proteomes" id="UP000285478">
    <property type="component" value="Chromosome"/>
</dbReference>
<accession>A0A410H1S1</accession>
<dbReference type="InterPro" id="IPR036909">
    <property type="entry name" value="Cyt_c-like_dom_sf"/>
</dbReference>
<dbReference type="PRINTS" id="PR00605">
    <property type="entry name" value="CYTCHROMECIC"/>
</dbReference>
<dbReference type="GO" id="GO:0020037">
    <property type="term" value="F:heme binding"/>
    <property type="evidence" value="ECO:0007669"/>
    <property type="project" value="InterPro"/>
</dbReference>
<evidence type="ECO:0000313" key="10">
    <source>
        <dbReference type="Proteomes" id="UP000285478"/>
    </source>
</evidence>
<dbReference type="PANTHER" id="PTHR33751:SF9">
    <property type="entry name" value="CYTOCHROME C4"/>
    <property type="match status" value="1"/>
</dbReference>
<feature type="domain" description="Cytochrome c" evidence="8">
    <location>
        <begin position="24"/>
        <end position="102"/>
    </location>
</feature>
<dbReference type="GO" id="GO:0009055">
    <property type="term" value="F:electron transfer activity"/>
    <property type="evidence" value="ECO:0007669"/>
    <property type="project" value="InterPro"/>
</dbReference>
<dbReference type="PANTHER" id="PTHR33751">
    <property type="entry name" value="CBB3-TYPE CYTOCHROME C OXIDASE SUBUNIT FIXP"/>
    <property type="match status" value="1"/>
</dbReference>
<keyword evidence="2 6" id="KW-0349">Heme</keyword>
<proteinExistence type="predicted"/>
<dbReference type="InterPro" id="IPR050597">
    <property type="entry name" value="Cytochrome_c_Oxidase_Subunit"/>
</dbReference>
<dbReference type="RefSeq" id="WP_029939917.1">
    <property type="nucleotide sequence ID" value="NZ_CP035033.1"/>
</dbReference>
<evidence type="ECO:0000256" key="1">
    <source>
        <dbReference type="ARBA" id="ARBA00022448"/>
    </source>
</evidence>
<evidence type="ECO:0000256" key="6">
    <source>
        <dbReference type="PROSITE-ProRule" id="PRU00433"/>
    </source>
</evidence>
<dbReference type="InterPro" id="IPR008168">
    <property type="entry name" value="Cyt_C_IC"/>
</dbReference>
<evidence type="ECO:0000313" key="9">
    <source>
        <dbReference type="EMBL" id="QAB14859.1"/>
    </source>
</evidence>
<dbReference type="Pfam" id="PF00034">
    <property type="entry name" value="Cytochrom_C"/>
    <property type="match status" value="1"/>
</dbReference>
<dbReference type="AlphaFoldDB" id="A0A410H1S1"/>
<name>A0A410H1S1_9GAMM</name>
<keyword evidence="7" id="KW-0732">Signal</keyword>